<accession>A0A1I2W8B3</accession>
<evidence type="ECO:0000256" key="6">
    <source>
        <dbReference type="ARBA" id="ARBA00022466"/>
    </source>
</evidence>
<dbReference type="STRING" id="553467.SAMN04488063_3490"/>
<dbReference type="InterPro" id="IPR001100">
    <property type="entry name" value="Pyr_nuc-diS_OxRdtase"/>
</dbReference>
<comment type="subunit">
    <text evidence="3">Homodimer.</text>
</comment>
<keyword evidence="7 17" id="KW-0285">Flavoprotein</keyword>
<dbReference type="RefSeq" id="WP_092893835.1">
    <property type="nucleotide sequence ID" value="NZ_FOOQ01000007.1"/>
</dbReference>
<keyword evidence="13" id="KW-1015">Disulfide bond</keyword>
<dbReference type="SUPFAM" id="SSF51905">
    <property type="entry name" value="FAD/NAD(P)-binding domain"/>
    <property type="match status" value="1"/>
</dbReference>
<evidence type="ECO:0000256" key="4">
    <source>
        <dbReference type="ARBA" id="ARBA00012661"/>
    </source>
</evidence>
<evidence type="ECO:0000256" key="10">
    <source>
        <dbReference type="ARBA" id="ARBA00022857"/>
    </source>
</evidence>
<evidence type="ECO:0000256" key="12">
    <source>
        <dbReference type="ARBA" id="ARBA00023002"/>
    </source>
</evidence>
<comment type="similarity">
    <text evidence="2 17">Belongs to the class-I pyridine nucleotide-disulfide oxidoreductase family.</text>
</comment>
<evidence type="ECO:0000256" key="3">
    <source>
        <dbReference type="ARBA" id="ARBA00011738"/>
    </source>
</evidence>
<dbReference type="Pfam" id="PF07992">
    <property type="entry name" value="Pyr_redox_2"/>
    <property type="match status" value="1"/>
</dbReference>
<evidence type="ECO:0000313" key="21">
    <source>
        <dbReference type="EMBL" id="SFG97664.1"/>
    </source>
</evidence>
<dbReference type="PRINTS" id="PR00368">
    <property type="entry name" value="FADPNR"/>
</dbReference>
<dbReference type="FunFam" id="3.30.390.30:FF:000001">
    <property type="entry name" value="Dihydrolipoyl dehydrogenase"/>
    <property type="match status" value="1"/>
</dbReference>
<protein>
    <recommendedName>
        <fullName evidence="5">Mercuric reductase</fullName>
        <ecNumber evidence="4">1.16.1.1</ecNumber>
    </recommendedName>
    <alternativeName>
        <fullName evidence="15">Hg(II) reductase</fullName>
    </alternativeName>
</protein>
<dbReference type="EC" id="1.16.1.1" evidence="4"/>
<sequence>MTHTSDYDLVILGGGAAAFAAITEASRRDLSTAIVNAGLPIGGTCVNVGCVPSKHLLAVAESGAAASENPFDAVTYPEAPTIDWADALDGTDELVERFRQQNYVDVAEHFETDIYEGYGQLVDSEGRSPSGNRNATRSGDDTTIEVVDGPDKGTRTTGEKALVATGSSPWAPPIDGLEEVEYYTSETILEERDLPESIVMLGGGYIALEWGQILHRVGVDVTILQRSERVLSDMEGQLAQELQRALHEEGIDIVTGNDFKRVRTAATDGSSQPSQQDVTVETVVDGEERAVTAEALFVATGVQPNSENIGLERVGVETEPDGAIRVDEYFQTTNPDIYAAGDVIGEPELETVAAKEGNHAVKNAFGSAELRSVGRSSGQSPREDYEGVTIDYDTVPAVVFTSPEVAAVGTTEREYMNKHGICSCRTVQMEDVPRAKAVSNTDGLVQVVKHHETDEIVGVHIVGPRAADMIMEATLAVKFGLTVDDIIDTVHPFPTFSEAFKHACQAFRRDTSKMSCCIE</sequence>
<dbReference type="InterPro" id="IPR012999">
    <property type="entry name" value="Pyr_OxRdtase_I_AS"/>
</dbReference>
<evidence type="ECO:0000256" key="18">
    <source>
        <dbReference type="SAM" id="MobiDB-lite"/>
    </source>
</evidence>
<name>A0A1I2W8B3_9EURY</name>
<dbReference type="Proteomes" id="UP000198876">
    <property type="component" value="Unassembled WGS sequence"/>
</dbReference>
<reference evidence="22" key="1">
    <citation type="submission" date="2016-10" db="EMBL/GenBank/DDBJ databases">
        <authorList>
            <person name="Varghese N."/>
            <person name="Submissions S."/>
        </authorList>
    </citation>
    <scope>NUCLEOTIDE SEQUENCE [LARGE SCALE GENOMIC DNA]</scope>
    <source>
        <strain evidence="22">CGMCC 1.7739</strain>
    </source>
</reference>
<dbReference type="GO" id="GO:0050661">
    <property type="term" value="F:NADP binding"/>
    <property type="evidence" value="ECO:0007669"/>
    <property type="project" value="InterPro"/>
</dbReference>
<evidence type="ECO:0000256" key="13">
    <source>
        <dbReference type="ARBA" id="ARBA00023157"/>
    </source>
</evidence>
<keyword evidence="22" id="KW-1185">Reference proteome</keyword>
<dbReference type="InterPro" id="IPR016156">
    <property type="entry name" value="FAD/NAD-linked_Rdtase_dimer_sf"/>
</dbReference>
<dbReference type="InterPro" id="IPR004099">
    <property type="entry name" value="Pyr_nucl-diS_OxRdtase_dimer"/>
</dbReference>
<dbReference type="SUPFAM" id="SSF55424">
    <property type="entry name" value="FAD/NAD-linked reductases, dimerisation (C-terminal) domain"/>
    <property type="match status" value="1"/>
</dbReference>
<dbReference type="InterPro" id="IPR023753">
    <property type="entry name" value="FAD/NAD-binding_dom"/>
</dbReference>
<evidence type="ECO:0000256" key="15">
    <source>
        <dbReference type="ARBA" id="ARBA00031725"/>
    </source>
</evidence>
<dbReference type="PANTHER" id="PTHR43014">
    <property type="entry name" value="MERCURIC REDUCTASE"/>
    <property type="match status" value="1"/>
</dbReference>
<dbReference type="GO" id="GO:0016152">
    <property type="term" value="F:mercury (II) reductase (NADP+) activity"/>
    <property type="evidence" value="ECO:0007669"/>
    <property type="project" value="UniProtKB-EC"/>
</dbReference>
<comment type="cofactor">
    <cofactor evidence="1">
        <name>FAD</name>
        <dbReference type="ChEBI" id="CHEBI:57692"/>
    </cofactor>
</comment>
<proteinExistence type="inferred from homology"/>
<dbReference type="GO" id="GO:0050787">
    <property type="term" value="P:detoxification of mercury ion"/>
    <property type="evidence" value="ECO:0007669"/>
    <property type="project" value="InterPro"/>
</dbReference>
<evidence type="ECO:0000259" key="19">
    <source>
        <dbReference type="Pfam" id="PF02852"/>
    </source>
</evidence>
<dbReference type="GO" id="GO:0003955">
    <property type="term" value="F:NAD(P)H dehydrogenase (quinone) activity"/>
    <property type="evidence" value="ECO:0007669"/>
    <property type="project" value="TreeGrafter"/>
</dbReference>
<dbReference type="PIRSF" id="PIRSF000350">
    <property type="entry name" value="Mercury_reductase_MerA"/>
    <property type="match status" value="1"/>
</dbReference>
<evidence type="ECO:0000256" key="8">
    <source>
        <dbReference type="ARBA" id="ARBA00022723"/>
    </source>
</evidence>
<dbReference type="Pfam" id="PF02852">
    <property type="entry name" value="Pyr_redox_dim"/>
    <property type="match status" value="1"/>
</dbReference>
<evidence type="ECO:0000256" key="2">
    <source>
        <dbReference type="ARBA" id="ARBA00007532"/>
    </source>
</evidence>
<evidence type="ECO:0000259" key="20">
    <source>
        <dbReference type="Pfam" id="PF07992"/>
    </source>
</evidence>
<comment type="catalytic activity">
    <reaction evidence="16">
        <text>Hg + NADP(+) + H(+) = Hg(2+) + NADPH</text>
        <dbReference type="Rhea" id="RHEA:23856"/>
        <dbReference type="ChEBI" id="CHEBI:15378"/>
        <dbReference type="ChEBI" id="CHEBI:16170"/>
        <dbReference type="ChEBI" id="CHEBI:16793"/>
        <dbReference type="ChEBI" id="CHEBI:57783"/>
        <dbReference type="ChEBI" id="CHEBI:58349"/>
        <dbReference type="EC" id="1.16.1.1"/>
    </reaction>
</comment>
<organism evidence="21 22">
    <name type="scientific">Halopelagius inordinatus</name>
    <dbReference type="NCBI Taxonomy" id="553467"/>
    <lineage>
        <taxon>Archaea</taxon>
        <taxon>Methanobacteriati</taxon>
        <taxon>Methanobacteriota</taxon>
        <taxon>Stenosarchaea group</taxon>
        <taxon>Halobacteria</taxon>
        <taxon>Halobacteriales</taxon>
        <taxon>Haloferacaceae</taxon>
    </lineage>
</organism>
<keyword evidence="10" id="KW-0521">NADP</keyword>
<dbReference type="Gene3D" id="3.50.50.60">
    <property type="entry name" value="FAD/NAD(P)-binding domain"/>
    <property type="match status" value="2"/>
</dbReference>
<dbReference type="OrthoDB" id="27922at2157"/>
<evidence type="ECO:0000256" key="16">
    <source>
        <dbReference type="ARBA" id="ARBA00048984"/>
    </source>
</evidence>
<dbReference type="PANTHER" id="PTHR43014:SF4">
    <property type="entry name" value="PYRIDINE NUCLEOTIDE-DISULFIDE OXIDOREDUCTASE RCLA-RELATED"/>
    <property type="match status" value="1"/>
</dbReference>
<dbReference type="GO" id="GO:0050660">
    <property type="term" value="F:flavin adenine dinucleotide binding"/>
    <property type="evidence" value="ECO:0007669"/>
    <property type="project" value="InterPro"/>
</dbReference>
<dbReference type="NCBIfam" id="TIGR02053">
    <property type="entry name" value="MerA"/>
    <property type="match status" value="1"/>
</dbReference>
<keyword evidence="9 17" id="KW-0274">FAD</keyword>
<keyword evidence="12 17" id="KW-0560">Oxidoreductase</keyword>
<evidence type="ECO:0000256" key="7">
    <source>
        <dbReference type="ARBA" id="ARBA00022630"/>
    </source>
</evidence>
<feature type="region of interest" description="Disordered" evidence="18">
    <location>
        <begin position="121"/>
        <end position="157"/>
    </location>
</feature>
<dbReference type="EMBL" id="FOOQ01000007">
    <property type="protein sequence ID" value="SFG97664.1"/>
    <property type="molecule type" value="Genomic_DNA"/>
</dbReference>
<keyword evidence="8" id="KW-0479">Metal-binding</keyword>
<dbReference type="AlphaFoldDB" id="A0A1I2W8B3"/>
<evidence type="ECO:0000256" key="17">
    <source>
        <dbReference type="RuleBase" id="RU003691"/>
    </source>
</evidence>
<evidence type="ECO:0000313" key="22">
    <source>
        <dbReference type="Proteomes" id="UP000198876"/>
    </source>
</evidence>
<dbReference type="GO" id="GO:0016668">
    <property type="term" value="F:oxidoreductase activity, acting on a sulfur group of donors, NAD(P) as acceptor"/>
    <property type="evidence" value="ECO:0007669"/>
    <property type="project" value="InterPro"/>
</dbReference>
<evidence type="ECO:0000256" key="14">
    <source>
        <dbReference type="ARBA" id="ARBA00023284"/>
    </source>
</evidence>
<dbReference type="PRINTS" id="PR00411">
    <property type="entry name" value="PNDRDTASEI"/>
</dbReference>
<feature type="compositionally biased region" description="Polar residues" evidence="18">
    <location>
        <begin position="127"/>
        <end position="137"/>
    </location>
</feature>
<keyword evidence="6" id="KW-0475">Mercuric resistance</keyword>
<dbReference type="Gene3D" id="3.30.390.30">
    <property type="match status" value="1"/>
</dbReference>
<evidence type="ECO:0000256" key="1">
    <source>
        <dbReference type="ARBA" id="ARBA00001974"/>
    </source>
</evidence>
<dbReference type="InterPro" id="IPR021179">
    <property type="entry name" value="Mercury_reductase_MerA"/>
</dbReference>
<dbReference type="InterPro" id="IPR036188">
    <property type="entry name" value="FAD/NAD-bd_sf"/>
</dbReference>
<keyword evidence="11" id="KW-0476">Mercury</keyword>
<dbReference type="GO" id="GO:0045340">
    <property type="term" value="F:mercury ion binding"/>
    <property type="evidence" value="ECO:0007669"/>
    <property type="project" value="InterPro"/>
</dbReference>
<keyword evidence="14 17" id="KW-0676">Redox-active center</keyword>
<dbReference type="PROSITE" id="PS00076">
    <property type="entry name" value="PYRIDINE_REDOX_1"/>
    <property type="match status" value="1"/>
</dbReference>
<feature type="domain" description="Pyridine nucleotide-disulphide oxidoreductase dimerisation" evidence="19">
    <location>
        <begin position="395"/>
        <end position="503"/>
    </location>
</feature>
<evidence type="ECO:0000256" key="11">
    <source>
        <dbReference type="ARBA" id="ARBA00022914"/>
    </source>
</evidence>
<evidence type="ECO:0000256" key="9">
    <source>
        <dbReference type="ARBA" id="ARBA00022827"/>
    </source>
</evidence>
<evidence type="ECO:0000256" key="5">
    <source>
        <dbReference type="ARBA" id="ARBA00014791"/>
    </source>
</evidence>
<gene>
    <name evidence="21" type="ORF">SAMN04488063_3490</name>
</gene>
<feature type="domain" description="FAD/NAD(P)-binding" evidence="20">
    <location>
        <begin position="7"/>
        <end position="357"/>
    </location>
</feature>